<evidence type="ECO:0000313" key="1">
    <source>
        <dbReference type="EMBL" id="ELS50768.1"/>
    </source>
</evidence>
<proteinExistence type="predicted"/>
<dbReference type="Proteomes" id="UP000011205">
    <property type="component" value="Unassembled WGS sequence"/>
</dbReference>
<name>L8P3Q7_STRVR</name>
<gene>
    <name evidence="1" type="ORF">STVIR_8264</name>
</gene>
<accession>L8P3Q7</accession>
<dbReference type="EMBL" id="AMLP01000264">
    <property type="protein sequence ID" value="ELS50768.1"/>
    <property type="molecule type" value="Genomic_DNA"/>
</dbReference>
<reference evidence="1 2" key="1">
    <citation type="journal article" date="2013" name="Genome Announc.">
        <title>Draft Genome Sequence of Streptomyces viridochromogenes Strain Tu57, Producer of Avilamycin.</title>
        <authorList>
            <person name="Gruning B.A."/>
            <person name="Erxleben A."/>
            <person name="Hahnlein A."/>
            <person name="Gunther S."/>
        </authorList>
    </citation>
    <scope>NUCLEOTIDE SEQUENCE [LARGE SCALE GENOMIC DNA]</scope>
    <source>
        <strain evidence="1 2">Tue57</strain>
    </source>
</reference>
<comment type="caution">
    <text evidence="1">The sequence shown here is derived from an EMBL/GenBank/DDBJ whole genome shotgun (WGS) entry which is preliminary data.</text>
</comment>
<evidence type="ECO:0000313" key="2">
    <source>
        <dbReference type="Proteomes" id="UP000011205"/>
    </source>
</evidence>
<protein>
    <submittedName>
        <fullName evidence="1">Putative NmrA family protein</fullName>
    </submittedName>
</protein>
<sequence length="62" mass="6592">MRVVEGSLTRPLECAHAVDGVEAVFLAGAYPSTIRRGAAAVSIRSPALKTAKHLFLHRCSCV</sequence>
<dbReference type="AlphaFoldDB" id="L8P3Q7"/>
<dbReference type="PATRIC" id="fig|1160705.3.peg.8164"/>
<organism evidence="1 2">
    <name type="scientific">Streptomyces viridochromogenes Tue57</name>
    <dbReference type="NCBI Taxonomy" id="1160705"/>
    <lineage>
        <taxon>Bacteria</taxon>
        <taxon>Bacillati</taxon>
        <taxon>Actinomycetota</taxon>
        <taxon>Actinomycetes</taxon>
        <taxon>Kitasatosporales</taxon>
        <taxon>Streptomycetaceae</taxon>
        <taxon>Streptomyces</taxon>
    </lineage>
</organism>